<protein>
    <submittedName>
        <fullName evidence="1">Uncharacterized protein</fullName>
    </submittedName>
</protein>
<sequence>MVDEVLLPVCPSPVLLLAVWDVMVSHCTFSPLHSTPRLRFPFELLVVLIRPLHKLGLSTYLLIISSENCAWGPSQTDSTLKQDSGAFGNSCLILDRSRIRVRPHSSDDLQARLLTFLNFSLTSDLPPPLAFQPSSPPSSFYQVRHFTYWIRPNELCSSANSGRSHFIFGFSPPTQLMFPTYPLVCAPFYPHHSPLVLSAQNINCSTKTVYPSTAATSSTFSLPGPRFPRSPASLRPFSLSRPTSTPIGFSSQKSDDLSESSKYDFVFVCCGFQSLSDYPPSSNFPTNLKLQASGRAHLVLPLSFTVPKRLSTACWAGIRFNFFLSFHYTQVSSSSAVPIYSLDIFIVDDPVHSRSQNPIST</sequence>
<accession>A0A9P6NKA9</accession>
<proteinExistence type="predicted"/>
<keyword evidence="2" id="KW-1185">Reference proteome</keyword>
<dbReference type="EMBL" id="MU167235">
    <property type="protein sequence ID" value="KAG0148590.1"/>
    <property type="molecule type" value="Genomic_DNA"/>
</dbReference>
<reference evidence="1" key="1">
    <citation type="submission" date="2013-11" db="EMBL/GenBank/DDBJ databases">
        <title>Genome sequence of the fusiform rust pathogen reveals effectors for host alternation and coevolution with pine.</title>
        <authorList>
            <consortium name="DOE Joint Genome Institute"/>
            <person name="Smith K."/>
            <person name="Pendleton A."/>
            <person name="Kubisiak T."/>
            <person name="Anderson C."/>
            <person name="Salamov A."/>
            <person name="Aerts A."/>
            <person name="Riley R."/>
            <person name="Clum A."/>
            <person name="Lindquist E."/>
            <person name="Ence D."/>
            <person name="Campbell M."/>
            <person name="Kronenberg Z."/>
            <person name="Feau N."/>
            <person name="Dhillon B."/>
            <person name="Hamelin R."/>
            <person name="Burleigh J."/>
            <person name="Smith J."/>
            <person name="Yandell M."/>
            <person name="Nelson C."/>
            <person name="Grigoriev I."/>
            <person name="Davis J."/>
        </authorList>
    </citation>
    <scope>NUCLEOTIDE SEQUENCE</scope>
    <source>
        <strain evidence="1">G11</strain>
    </source>
</reference>
<organism evidence="1 2">
    <name type="scientific">Cronartium quercuum f. sp. fusiforme G11</name>
    <dbReference type="NCBI Taxonomy" id="708437"/>
    <lineage>
        <taxon>Eukaryota</taxon>
        <taxon>Fungi</taxon>
        <taxon>Dikarya</taxon>
        <taxon>Basidiomycota</taxon>
        <taxon>Pucciniomycotina</taxon>
        <taxon>Pucciniomycetes</taxon>
        <taxon>Pucciniales</taxon>
        <taxon>Coleosporiaceae</taxon>
        <taxon>Cronartium</taxon>
    </lineage>
</organism>
<gene>
    <name evidence="1" type="ORF">CROQUDRAFT_90088</name>
</gene>
<dbReference type="AlphaFoldDB" id="A0A9P6NKA9"/>
<evidence type="ECO:0000313" key="2">
    <source>
        <dbReference type="Proteomes" id="UP000886653"/>
    </source>
</evidence>
<name>A0A9P6NKA9_9BASI</name>
<comment type="caution">
    <text evidence="1">The sequence shown here is derived from an EMBL/GenBank/DDBJ whole genome shotgun (WGS) entry which is preliminary data.</text>
</comment>
<evidence type="ECO:0000313" key="1">
    <source>
        <dbReference type="EMBL" id="KAG0148590.1"/>
    </source>
</evidence>
<dbReference type="Proteomes" id="UP000886653">
    <property type="component" value="Unassembled WGS sequence"/>
</dbReference>